<name>A0A8S2NAX5_9BILA</name>
<evidence type="ECO:0000313" key="2">
    <source>
        <dbReference type="Proteomes" id="UP000676336"/>
    </source>
</evidence>
<evidence type="ECO:0000313" key="1">
    <source>
        <dbReference type="EMBL" id="CAF3983062.1"/>
    </source>
</evidence>
<evidence type="ECO:0008006" key="3">
    <source>
        <dbReference type="Google" id="ProtNLM"/>
    </source>
</evidence>
<protein>
    <recommendedName>
        <fullName evidence="3">Dynein heavy chain</fullName>
    </recommendedName>
</protein>
<dbReference type="PANTHER" id="PTHR22878:SF71">
    <property type="entry name" value="DYNEIN, AXONEMAL, HEAVY CHAIN 3"/>
    <property type="match status" value="1"/>
</dbReference>
<proteinExistence type="predicted"/>
<accession>A0A8S2NAX5</accession>
<dbReference type="GO" id="GO:0045505">
    <property type="term" value="F:dynein intermediate chain binding"/>
    <property type="evidence" value="ECO:0007669"/>
    <property type="project" value="InterPro"/>
</dbReference>
<dbReference type="InterPro" id="IPR026983">
    <property type="entry name" value="DHC"/>
</dbReference>
<dbReference type="AlphaFoldDB" id="A0A8S2NAX5"/>
<reference evidence="1" key="1">
    <citation type="submission" date="2021-02" db="EMBL/GenBank/DDBJ databases">
        <authorList>
            <person name="Nowell W R."/>
        </authorList>
    </citation>
    <scope>NUCLEOTIDE SEQUENCE</scope>
</reference>
<dbReference type="GO" id="GO:0007018">
    <property type="term" value="P:microtubule-based movement"/>
    <property type="evidence" value="ECO:0007669"/>
    <property type="project" value="InterPro"/>
</dbReference>
<organism evidence="1 2">
    <name type="scientific">Rotaria magnacalcarata</name>
    <dbReference type="NCBI Taxonomy" id="392030"/>
    <lineage>
        <taxon>Eukaryota</taxon>
        <taxon>Metazoa</taxon>
        <taxon>Spiralia</taxon>
        <taxon>Gnathifera</taxon>
        <taxon>Rotifera</taxon>
        <taxon>Eurotatoria</taxon>
        <taxon>Bdelloidea</taxon>
        <taxon>Philodinida</taxon>
        <taxon>Philodinidae</taxon>
        <taxon>Rotaria</taxon>
    </lineage>
</organism>
<dbReference type="PANTHER" id="PTHR22878">
    <property type="entry name" value="DYNEIN HEAVY CHAIN 6, AXONEMAL-LIKE-RELATED"/>
    <property type="match status" value="1"/>
</dbReference>
<comment type="caution">
    <text evidence="1">The sequence shown here is derived from an EMBL/GenBank/DDBJ whole genome shotgun (WGS) entry which is preliminary data.</text>
</comment>
<sequence length="568" mass="66740">MPSSRPVSPTEQLTMLSWLNEEESRRIPEPKKEEVERYWYYISKGVQSRMIATEPADQYNKFCLHLPPKLVQPSLKILHDQLKTEIHNDYDLALRKAIVDYILLDPNERQRVKIQHTPKRFNLRTIRAPIAWHDALDETKRDLLSTLHMNNPIMTFLQTLWDESYAHQRFVSFQDLAQASLPMIPHDFEKFIEQRVNQMRQTLISQWLNSCSRIVAENRQHWENMVPMEDDASTELVESFFNTVAARMAAHIRQLVNASLEDFARFFEEYSDGNDFKTKNLESKYHVMDFTRKPIFTQRLYADGPKIAFDPTNQDIRSMLQRCIKHIVNAAANIQRIESHLFDSKTKLLIRNVRNDEEIVENTTQRVLYALTKNIPGPQLYLHEYDAYQNLLNNKAESETVQFLHQTHALDEFEAELKQRTELANEIMLKRIWAPLNLFNLDCRDLNDHLIKIVQKLRSKLVQYCIDDNSKLNKEIVKEYDEIATTVSVPADETEELVKTAEYLNKALEVSVYKLAHKIGEAKDRLMFLLDYAIMSPEDLKLNAQVFHWPENIMNILELNQGRLAALR</sequence>
<dbReference type="Proteomes" id="UP000676336">
    <property type="component" value="Unassembled WGS sequence"/>
</dbReference>
<dbReference type="EMBL" id="CAJOBI010003861">
    <property type="protein sequence ID" value="CAF3983062.1"/>
    <property type="molecule type" value="Genomic_DNA"/>
</dbReference>
<gene>
    <name evidence="1" type="ORF">SMN809_LOCUS10967</name>
</gene>
<dbReference type="GO" id="GO:0030286">
    <property type="term" value="C:dynein complex"/>
    <property type="evidence" value="ECO:0007669"/>
    <property type="project" value="InterPro"/>
</dbReference>
<dbReference type="GO" id="GO:0051959">
    <property type="term" value="F:dynein light intermediate chain binding"/>
    <property type="evidence" value="ECO:0007669"/>
    <property type="project" value="InterPro"/>
</dbReference>